<dbReference type="PRINTS" id="PR00038">
    <property type="entry name" value="HTHLUXR"/>
</dbReference>
<feature type="domain" description="HTH luxR-type" evidence="5">
    <location>
        <begin position="167"/>
        <end position="232"/>
    </location>
</feature>
<dbReference type="CDD" id="cd17535">
    <property type="entry name" value="REC_NarL-like"/>
    <property type="match status" value="1"/>
</dbReference>
<reference evidence="7" key="2">
    <citation type="journal article" date="2020" name="Microorganisms">
        <title>Osmotic Adaptation and Compatible Solute Biosynthesis of Phototrophic Bacteria as Revealed from Genome Analyses.</title>
        <authorList>
            <person name="Imhoff J.F."/>
            <person name="Rahn T."/>
            <person name="Kunzel S."/>
            <person name="Keller A."/>
            <person name="Neulinger S.C."/>
        </authorList>
    </citation>
    <scope>NUCLEOTIDE SEQUENCE</scope>
    <source>
        <strain evidence="7">IM 151</strain>
    </source>
</reference>
<reference evidence="7" key="1">
    <citation type="submission" date="2017-08" db="EMBL/GenBank/DDBJ databases">
        <authorList>
            <person name="Imhoff J.F."/>
            <person name="Rahn T."/>
            <person name="Kuenzel S."/>
            <person name="Neulinger S.C."/>
        </authorList>
    </citation>
    <scope>NUCLEOTIDE SEQUENCE</scope>
    <source>
        <strain evidence="7">IM 151</strain>
    </source>
</reference>
<dbReference type="InterPro" id="IPR001789">
    <property type="entry name" value="Sig_transdc_resp-reg_receiver"/>
</dbReference>
<dbReference type="SMART" id="SM00421">
    <property type="entry name" value="HTH_LUXR"/>
    <property type="match status" value="1"/>
</dbReference>
<dbReference type="PROSITE" id="PS50043">
    <property type="entry name" value="HTH_LUXR_2"/>
    <property type="match status" value="1"/>
</dbReference>
<dbReference type="InterPro" id="IPR058245">
    <property type="entry name" value="NreC/VraR/RcsB-like_REC"/>
</dbReference>
<sequence>MRAPTPGPVPGPGVDRPGRPHTRGAQLTDTQAPASVLAIDDHALLREGIAAVVDGEAGLRYAGGAGTAHEGLALFRALRPDVTLLDILLPDRSGLDLMATLRAECPQARIIVLTTYRGDALASRALKAGALGYLLKSMLQSDLLAAIHAVHAGRRYVPAEIAIELSARLGEQDLSARELEVLRRVADGSSNKRIGADLGISEQTVKGHLKNILGKLAARDRTHAVTIALQRGFFSV</sequence>
<comment type="caution">
    <text evidence="7">The sequence shown here is derived from an EMBL/GenBank/DDBJ whole genome shotgun (WGS) entry which is preliminary data.</text>
</comment>
<evidence type="ECO:0000256" key="4">
    <source>
        <dbReference type="SAM" id="MobiDB-lite"/>
    </source>
</evidence>
<dbReference type="Pfam" id="PF00072">
    <property type="entry name" value="Response_reg"/>
    <property type="match status" value="1"/>
</dbReference>
<keyword evidence="1 3" id="KW-0597">Phosphoprotein</keyword>
<evidence type="ECO:0008006" key="9">
    <source>
        <dbReference type="Google" id="ProtNLM"/>
    </source>
</evidence>
<feature type="domain" description="Response regulatory" evidence="6">
    <location>
        <begin position="35"/>
        <end position="151"/>
    </location>
</feature>
<gene>
    <name evidence="7" type="ORF">CKO43_24855</name>
</gene>
<evidence type="ECO:0000313" key="7">
    <source>
        <dbReference type="EMBL" id="MBK1715978.1"/>
    </source>
</evidence>
<dbReference type="InterPro" id="IPR000792">
    <property type="entry name" value="Tscrpt_reg_LuxR_C"/>
</dbReference>
<feature type="modified residue" description="4-aspartylphosphate" evidence="3">
    <location>
        <position position="86"/>
    </location>
</feature>
<dbReference type="SUPFAM" id="SSF46894">
    <property type="entry name" value="C-terminal effector domain of the bipartite response regulators"/>
    <property type="match status" value="1"/>
</dbReference>
<name>A0ABS1E2N0_RUBGE</name>
<dbReference type="Pfam" id="PF00196">
    <property type="entry name" value="GerE"/>
    <property type="match status" value="1"/>
</dbReference>
<dbReference type="EMBL" id="NRRU01000194">
    <property type="protein sequence ID" value="MBK1715978.1"/>
    <property type="molecule type" value="Genomic_DNA"/>
</dbReference>
<evidence type="ECO:0000259" key="6">
    <source>
        <dbReference type="PROSITE" id="PS50110"/>
    </source>
</evidence>
<proteinExistence type="predicted"/>
<dbReference type="Gene3D" id="3.40.50.2300">
    <property type="match status" value="1"/>
</dbReference>
<accession>A0ABS1E2N0</accession>
<dbReference type="CDD" id="cd06170">
    <property type="entry name" value="LuxR_C_like"/>
    <property type="match status" value="1"/>
</dbReference>
<dbReference type="PANTHER" id="PTHR43214">
    <property type="entry name" value="TWO-COMPONENT RESPONSE REGULATOR"/>
    <property type="match status" value="1"/>
</dbReference>
<dbReference type="SUPFAM" id="SSF52172">
    <property type="entry name" value="CheY-like"/>
    <property type="match status" value="1"/>
</dbReference>
<dbReference type="PROSITE" id="PS50110">
    <property type="entry name" value="RESPONSE_REGULATORY"/>
    <property type="match status" value="1"/>
</dbReference>
<dbReference type="Proteomes" id="UP001041814">
    <property type="component" value="Unassembled WGS sequence"/>
</dbReference>
<dbReference type="PROSITE" id="PS00622">
    <property type="entry name" value="HTH_LUXR_1"/>
    <property type="match status" value="1"/>
</dbReference>
<protein>
    <recommendedName>
        <fullName evidence="9">LuxR family two component transcriptional regulator</fullName>
    </recommendedName>
</protein>
<keyword evidence="2" id="KW-0238">DNA-binding</keyword>
<evidence type="ECO:0000256" key="1">
    <source>
        <dbReference type="ARBA" id="ARBA00022553"/>
    </source>
</evidence>
<dbReference type="InterPro" id="IPR039420">
    <property type="entry name" value="WalR-like"/>
</dbReference>
<dbReference type="InterPro" id="IPR016032">
    <property type="entry name" value="Sig_transdc_resp-reg_C-effctor"/>
</dbReference>
<evidence type="ECO:0000256" key="3">
    <source>
        <dbReference type="PROSITE-ProRule" id="PRU00169"/>
    </source>
</evidence>
<organism evidence="7 8">
    <name type="scientific">Rubrivivax gelatinosus</name>
    <name type="common">Rhodocyclus gelatinosus</name>
    <name type="synonym">Rhodopseudomonas gelatinosa</name>
    <dbReference type="NCBI Taxonomy" id="28068"/>
    <lineage>
        <taxon>Bacteria</taxon>
        <taxon>Pseudomonadati</taxon>
        <taxon>Pseudomonadota</taxon>
        <taxon>Betaproteobacteria</taxon>
        <taxon>Burkholderiales</taxon>
        <taxon>Sphaerotilaceae</taxon>
        <taxon>Rubrivivax</taxon>
    </lineage>
</organism>
<evidence type="ECO:0000259" key="5">
    <source>
        <dbReference type="PROSITE" id="PS50043"/>
    </source>
</evidence>
<feature type="region of interest" description="Disordered" evidence="4">
    <location>
        <begin position="1"/>
        <end position="31"/>
    </location>
</feature>
<evidence type="ECO:0000256" key="2">
    <source>
        <dbReference type="ARBA" id="ARBA00023125"/>
    </source>
</evidence>
<evidence type="ECO:0000313" key="8">
    <source>
        <dbReference type="Proteomes" id="UP001041814"/>
    </source>
</evidence>
<dbReference type="InterPro" id="IPR011006">
    <property type="entry name" value="CheY-like_superfamily"/>
</dbReference>
<keyword evidence="8" id="KW-1185">Reference proteome</keyword>
<dbReference type="SMART" id="SM00448">
    <property type="entry name" value="REC"/>
    <property type="match status" value="1"/>
</dbReference>
<feature type="compositionally biased region" description="Pro residues" evidence="4">
    <location>
        <begin position="1"/>
        <end position="11"/>
    </location>
</feature>